<dbReference type="EMBL" id="JAYLLN010000003">
    <property type="protein sequence ID" value="MEI5983796.1"/>
    <property type="molecule type" value="Genomic_DNA"/>
</dbReference>
<evidence type="ECO:0000313" key="1">
    <source>
        <dbReference type="EMBL" id="MEI5983796.1"/>
    </source>
</evidence>
<dbReference type="RefSeq" id="WP_336557221.1">
    <property type="nucleotide sequence ID" value="NZ_JAYLLN010000003.1"/>
</dbReference>
<organism evidence="1 2">
    <name type="scientific">Sphingobacterium tenebrionis</name>
    <dbReference type="NCBI Taxonomy" id="3111775"/>
    <lineage>
        <taxon>Bacteria</taxon>
        <taxon>Pseudomonadati</taxon>
        <taxon>Bacteroidota</taxon>
        <taxon>Sphingobacteriia</taxon>
        <taxon>Sphingobacteriales</taxon>
        <taxon>Sphingobacteriaceae</taxon>
        <taxon>Sphingobacterium</taxon>
    </lineage>
</organism>
<evidence type="ECO:0000313" key="2">
    <source>
        <dbReference type="Proteomes" id="UP001363035"/>
    </source>
</evidence>
<name>A0ABU8I2X0_9SPHI</name>
<reference evidence="1 2" key="1">
    <citation type="submission" date="2024-01" db="EMBL/GenBank/DDBJ databases">
        <title>Sphingobacterium tenebrionis sp. nov., a novel endophyte isolated from tenebrio molitor intestines.</title>
        <authorList>
            <person name="Zhang C."/>
        </authorList>
    </citation>
    <scope>NUCLEOTIDE SEQUENCE [LARGE SCALE GENOMIC DNA]</scope>
    <source>
        <strain evidence="1 2">PU5-4</strain>
    </source>
</reference>
<keyword evidence="2" id="KW-1185">Reference proteome</keyword>
<comment type="caution">
    <text evidence="1">The sequence shown here is derived from an EMBL/GenBank/DDBJ whole genome shotgun (WGS) entry which is preliminary data.</text>
</comment>
<gene>
    <name evidence="1" type="ORF">VJ786_02650</name>
</gene>
<proteinExistence type="predicted"/>
<dbReference type="Proteomes" id="UP001363035">
    <property type="component" value="Unassembled WGS sequence"/>
</dbReference>
<protein>
    <submittedName>
        <fullName evidence="1">Uncharacterized protein</fullName>
    </submittedName>
</protein>
<accession>A0ABU8I2X0</accession>
<sequence>MQETLPLSFLVEPVLPYGTSFKKMFSSGIKKEKNKDMEKDSRLHTDKRMDNVQHDATGLILVSEGAVY</sequence>